<dbReference type="SUPFAM" id="SSF53756">
    <property type="entry name" value="UDP-Glycosyltransferase/glycogen phosphorylase"/>
    <property type="match status" value="1"/>
</dbReference>
<sequence length="384" mass="44224">MRIGIDIRPLMSPFRTGVGEYTFELLNAVFEIDKINEYFLFYNSYADVSAHIPKWEQENVHYVVTEWPNKVFNSCVKLFGRPMLDKIIIGNWKLEIGNLHTWFSPNLNFTALSPNVKHILTIHDLSFELYPEFYSPKQRLWHKIINPKKQCQRADLILTPSENTKRDVVECYGVNANKVKVVYPGLSSLDWGEREEKKEKILNKYNLTNNYILFLGTVELRKNLLGLIEAFEQLYNHKYSIFNLHLIITGSEGYGFEKIMARANASPCKDRIHFLGYIPPEEKPALYASADLFIFPSFYEGFGFPVLEAMSAGVPIVCSNRASLPEVVSSAAYMVNPNNTADIAEGIVRITGNTDLRFLHTQKGLEQAKKFTWRQAAENWTLFR</sequence>
<proteinExistence type="predicted"/>
<evidence type="ECO:0000259" key="2">
    <source>
        <dbReference type="Pfam" id="PF00534"/>
    </source>
</evidence>
<dbReference type="PANTHER" id="PTHR46401">
    <property type="entry name" value="GLYCOSYLTRANSFERASE WBBK-RELATED"/>
    <property type="match status" value="1"/>
</dbReference>
<feature type="domain" description="Glycosyltransferase subfamily 4-like N-terminal" evidence="3">
    <location>
        <begin position="53"/>
        <end position="186"/>
    </location>
</feature>
<feature type="domain" description="Glycosyl transferase family 1" evidence="2">
    <location>
        <begin position="204"/>
        <end position="354"/>
    </location>
</feature>
<name>A0A0G1P3Y5_9BACT</name>
<evidence type="ECO:0000313" key="4">
    <source>
        <dbReference type="EMBL" id="KKU27317.1"/>
    </source>
</evidence>
<dbReference type="InterPro" id="IPR028098">
    <property type="entry name" value="Glyco_trans_4-like_N"/>
</dbReference>
<dbReference type="InterPro" id="IPR001296">
    <property type="entry name" value="Glyco_trans_1"/>
</dbReference>
<dbReference type="EMBL" id="LCMA01000001">
    <property type="protein sequence ID" value="KKU27317.1"/>
    <property type="molecule type" value="Genomic_DNA"/>
</dbReference>
<reference evidence="4 5" key="1">
    <citation type="journal article" date="2015" name="Nature">
        <title>rRNA introns, odd ribosomes, and small enigmatic genomes across a large radiation of phyla.</title>
        <authorList>
            <person name="Brown C.T."/>
            <person name="Hug L.A."/>
            <person name="Thomas B.C."/>
            <person name="Sharon I."/>
            <person name="Castelle C.J."/>
            <person name="Singh A."/>
            <person name="Wilkins M.J."/>
            <person name="Williams K.H."/>
            <person name="Banfield J.F."/>
        </authorList>
    </citation>
    <scope>NUCLEOTIDE SEQUENCE [LARGE SCALE GENOMIC DNA]</scope>
</reference>
<dbReference type="Pfam" id="PF13439">
    <property type="entry name" value="Glyco_transf_4"/>
    <property type="match status" value="1"/>
</dbReference>
<dbReference type="AlphaFoldDB" id="A0A0G1P3Y5"/>
<dbReference type="Gene3D" id="3.40.50.2000">
    <property type="entry name" value="Glycogen Phosphorylase B"/>
    <property type="match status" value="2"/>
</dbReference>
<dbReference type="GO" id="GO:0016757">
    <property type="term" value="F:glycosyltransferase activity"/>
    <property type="evidence" value="ECO:0007669"/>
    <property type="project" value="InterPro"/>
</dbReference>
<accession>A0A0G1P3Y5</accession>
<dbReference type="FunFam" id="3.40.50.2000:FF:000119">
    <property type="entry name" value="Glycosyl transferase group 1"/>
    <property type="match status" value="1"/>
</dbReference>
<dbReference type="GO" id="GO:0009103">
    <property type="term" value="P:lipopolysaccharide biosynthetic process"/>
    <property type="evidence" value="ECO:0007669"/>
    <property type="project" value="TreeGrafter"/>
</dbReference>
<organism evidence="4 5">
    <name type="scientific">Candidatus Magasanikbacteria bacterium GW2011_GWA2_46_17</name>
    <dbReference type="NCBI Taxonomy" id="1619042"/>
    <lineage>
        <taxon>Bacteria</taxon>
        <taxon>Candidatus Magasanikiibacteriota</taxon>
    </lineage>
</organism>
<evidence type="ECO:0000313" key="5">
    <source>
        <dbReference type="Proteomes" id="UP000034175"/>
    </source>
</evidence>
<dbReference type="CDD" id="cd03809">
    <property type="entry name" value="GT4_MtfB-like"/>
    <property type="match status" value="1"/>
</dbReference>
<keyword evidence="1 4" id="KW-0808">Transferase</keyword>
<protein>
    <submittedName>
        <fullName evidence="4">Glycosyl transferase group 1</fullName>
    </submittedName>
</protein>
<comment type="caution">
    <text evidence="4">The sequence shown here is derived from an EMBL/GenBank/DDBJ whole genome shotgun (WGS) entry which is preliminary data.</text>
</comment>
<dbReference type="Proteomes" id="UP000034175">
    <property type="component" value="Unassembled WGS sequence"/>
</dbReference>
<evidence type="ECO:0000256" key="1">
    <source>
        <dbReference type="ARBA" id="ARBA00022679"/>
    </source>
</evidence>
<evidence type="ECO:0000259" key="3">
    <source>
        <dbReference type="Pfam" id="PF13439"/>
    </source>
</evidence>
<dbReference type="Pfam" id="PF00534">
    <property type="entry name" value="Glycos_transf_1"/>
    <property type="match status" value="1"/>
</dbReference>
<gene>
    <name evidence="4" type="ORF">UX39_C0001G0037</name>
</gene>
<dbReference type="PANTHER" id="PTHR46401:SF2">
    <property type="entry name" value="GLYCOSYLTRANSFERASE WBBK-RELATED"/>
    <property type="match status" value="1"/>
</dbReference>